<keyword evidence="14" id="KW-0917">Virion maturation</keyword>
<dbReference type="EMBL" id="BKCJ010375068">
    <property type="protein sequence ID" value="GFA13980.1"/>
    <property type="molecule type" value="Genomic_DNA"/>
</dbReference>
<evidence type="ECO:0000256" key="18">
    <source>
        <dbReference type="SAM" id="MobiDB-lite"/>
    </source>
</evidence>
<evidence type="ECO:0000256" key="5">
    <source>
        <dbReference type="ARBA" id="ARBA00022723"/>
    </source>
</evidence>
<evidence type="ECO:0000256" key="2">
    <source>
        <dbReference type="ARBA" id="ARBA00022612"/>
    </source>
</evidence>
<dbReference type="InterPro" id="IPR057670">
    <property type="entry name" value="SH3_retrovirus"/>
</dbReference>
<keyword evidence="3" id="KW-0645">Protease</keyword>
<dbReference type="SUPFAM" id="SSF53098">
    <property type="entry name" value="Ribonuclease H-like"/>
    <property type="match status" value="1"/>
</dbReference>
<dbReference type="InterPro" id="IPR025724">
    <property type="entry name" value="GAG-pre-integrase_dom"/>
</dbReference>
<evidence type="ECO:0000259" key="21">
    <source>
        <dbReference type="Pfam" id="PF22936"/>
    </source>
</evidence>
<dbReference type="GO" id="GO:0006508">
    <property type="term" value="P:proteolysis"/>
    <property type="evidence" value="ECO:0007669"/>
    <property type="project" value="UniProtKB-KW"/>
</dbReference>
<dbReference type="PANTHER" id="PTHR42648">
    <property type="entry name" value="TRANSPOSASE, PUTATIVE-RELATED"/>
    <property type="match status" value="1"/>
</dbReference>
<evidence type="ECO:0000256" key="16">
    <source>
        <dbReference type="ARBA" id="ARBA00023268"/>
    </source>
</evidence>
<evidence type="ECO:0000256" key="17">
    <source>
        <dbReference type="SAM" id="Coils"/>
    </source>
</evidence>
<dbReference type="GO" id="GO:0005524">
    <property type="term" value="F:ATP binding"/>
    <property type="evidence" value="ECO:0007669"/>
    <property type="project" value="UniProtKB-KW"/>
</dbReference>
<keyword evidence="13" id="KW-0548">Nucleotidyltransferase</keyword>
<evidence type="ECO:0000259" key="22">
    <source>
        <dbReference type="Pfam" id="PF25597"/>
    </source>
</evidence>
<evidence type="ECO:0000256" key="12">
    <source>
        <dbReference type="ARBA" id="ARBA00022918"/>
    </source>
</evidence>
<evidence type="ECO:0000256" key="7">
    <source>
        <dbReference type="ARBA" id="ARBA00022759"/>
    </source>
</evidence>
<dbReference type="Pfam" id="PF25597">
    <property type="entry name" value="SH3_retrovirus"/>
    <property type="match status" value="1"/>
</dbReference>
<dbReference type="GO" id="GO:0003676">
    <property type="term" value="F:nucleic acid binding"/>
    <property type="evidence" value="ECO:0007669"/>
    <property type="project" value="InterPro"/>
</dbReference>
<dbReference type="GO" id="GO:0003964">
    <property type="term" value="F:RNA-directed DNA polymerase activity"/>
    <property type="evidence" value="ECO:0007669"/>
    <property type="project" value="UniProtKB-KW"/>
</dbReference>
<evidence type="ECO:0000256" key="1">
    <source>
        <dbReference type="ARBA" id="ARBA00002180"/>
    </source>
</evidence>
<dbReference type="Pfam" id="PF07727">
    <property type="entry name" value="RVT_2"/>
    <property type="match status" value="1"/>
</dbReference>
<evidence type="ECO:0000256" key="6">
    <source>
        <dbReference type="ARBA" id="ARBA00022741"/>
    </source>
</evidence>
<sequence>MNAILGVYTELDEVTNLQCDYLELLEKCESLETELSKSKMMSNSFESVQKHAINLELELQQCKEKIKNDMLFKVNKSKDFCKERKQYFEIQDLKAQLKDFSKSTSVTQTHVMNDFSKPVTAQTLPSNKKSILKNTNVLAPGMYKLHTDHTQTKTSQLPQDSRKTNKRVSFSTGVIPKTSVSRPQLKSNPQGVRVMHKNSQGKKQEVEDHRRSVKLSKHKTSVTACNDSLNAKTLNVKSVSAMYDKCVLIDKHDMCVLKSVAKPIKRTVVSESNKKPKNFTRKLYERVSKTCSWWYPKFTPSGYKWKPKSGKENVNPNLVEIVLFIIDSGCSKHMTGNLKLLINFVEKFLGTVKFRNDQIAPILGYGDLVQGAVMIKRVYYVKGLNHNLFSVGQFCYADLEVAFRKSTCYIRDLKGNDLLTAWLWHHRLSHLNFDTINLLSKNDIVVGLPKLKFVKDHLCSSCELGKAKQKSFHTKLTPSLKRQLHLLHMDLCGPMRVASINGKRYVLVIVDDYSRYTWTYFLRDGENLDKMKEKGNECIFVGYSTQSRASRVFNKRTRVIVESIHVNFDELPHMASDQLSSDPAPECQNMALNHDSLSPAIQSQANVPQADRTVTTSNELDLLFSPMFDELLNGSSKVVSKSSVVSTADASNQRQHHTTPLNNHTTPALTCQVPTLAPTVISSENINQAKTHAKTDQVADDEFINIFSTPVQDQGETSSRHVDLSNMHTFYQRYPSEHRWTKDHPLEQVIRNPSQSVRTRCQLESDAEMCMFALTVSRTKPKNIKEAMANSAWIESMQEELHQFDRLDVWDLFDRPLCTNVINLKWLWKNKHDEENTVIRNKSCLVAKGYAQKEEVDFEESFAPVARLEAVRLLIAYAAHKSFTIYQMDVKTAFLYGPL</sequence>
<keyword evidence="15" id="KW-0233">DNA recombination</keyword>
<feature type="non-terminal residue" evidence="23">
    <location>
        <position position="899"/>
    </location>
</feature>
<evidence type="ECO:0000256" key="8">
    <source>
        <dbReference type="ARBA" id="ARBA00022801"/>
    </source>
</evidence>
<proteinExistence type="predicted"/>
<evidence type="ECO:0000259" key="19">
    <source>
        <dbReference type="Pfam" id="PF07727"/>
    </source>
</evidence>
<evidence type="ECO:0000256" key="13">
    <source>
        <dbReference type="ARBA" id="ARBA00022932"/>
    </source>
</evidence>
<keyword evidence="5" id="KW-0479">Metal-binding</keyword>
<evidence type="ECO:0000256" key="10">
    <source>
        <dbReference type="ARBA" id="ARBA00022842"/>
    </source>
</evidence>
<dbReference type="Pfam" id="PF22936">
    <property type="entry name" value="Pol_BBD"/>
    <property type="match status" value="1"/>
</dbReference>
<reference evidence="23" key="1">
    <citation type="journal article" date="2019" name="Sci. Rep.">
        <title>Draft genome of Tanacetum cinerariifolium, the natural source of mosquito coil.</title>
        <authorList>
            <person name="Yamashiro T."/>
            <person name="Shiraishi A."/>
            <person name="Satake H."/>
            <person name="Nakayama K."/>
        </authorList>
    </citation>
    <scope>NUCLEOTIDE SEQUENCE</scope>
</reference>
<evidence type="ECO:0000256" key="3">
    <source>
        <dbReference type="ARBA" id="ARBA00022670"/>
    </source>
</evidence>
<keyword evidence="16" id="KW-0511">Multifunctional enzyme</keyword>
<comment type="function">
    <text evidence="1">The aspartyl protease (PR) mediates the proteolytic cleavages of the Gag and Gag-Pol polyproteins after assembly of the VLP.</text>
</comment>
<feature type="compositionally biased region" description="Low complexity" evidence="18">
    <location>
        <begin position="658"/>
        <end position="667"/>
    </location>
</feature>
<keyword evidence="7" id="KW-0255">Endonuclease</keyword>
<dbReference type="Pfam" id="PF13976">
    <property type="entry name" value="gag_pre-integrs"/>
    <property type="match status" value="1"/>
</dbReference>
<feature type="region of interest" description="Disordered" evidence="18">
    <location>
        <begin position="148"/>
        <end position="219"/>
    </location>
</feature>
<feature type="domain" description="Retroviral polymerase SH3-like" evidence="22">
    <location>
        <begin position="525"/>
        <end position="571"/>
    </location>
</feature>
<feature type="region of interest" description="Disordered" evidence="18">
    <location>
        <begin position="648"/>
        <end position="667"/>
    </location>
</feature>
<evidence type="ECO:0000256" key="11">
    <source>
        <dbReference type="ARBA" id="ARBA00022908"/>
    </source>
</evidence>
<feature type="domain" description="Retrovirus-related Pol polyprotein from transposon TNT 1-94-like beta-barrel" evidence="21">
    <location>
        <begin position="324"/>
        <end position="394"/>
    </location>
</feature>
<keyword evidence="6" id="KW-0547">Nucleotide-binding</keyword>
<evidence type="ECO:0008006" key="24">
    <source>
        <dbReference type="Google" id="ProtNLM"/>
    </source>
</evidence>
<evidence type="ECO:0000256" key="9">
    <source>
        <dbReference type="ARBA" id="ARBA00022840"/>
    </source>
</evidence>
<dbReference type="GO" id="GO:0046872">
    <property type="term" value="F:metal ion binding"/>
    <property type="evidence" value="ECO:0007669"/>
    <property type="project" value="UniProtKB-KW"/>
</dbReference>
<dbReference type="Gene3D" id="3.30.420.10">
    <property type="entry name" value="Ribonuclease H-like superfamily/Ribonuclease H"/>
    <property type="match status" value="1"/>
</dbReference>
<dbReference type="GO" id="GO:0006310">
    <property type="term" value="P:DNA recombination"/>
    <property type="evidence" value="ECO:0007669"/>
    <property type="project" value="UniProtKB-KW"/>
</dbReference>
<evidence type="ECO:0000256" key="4">
    <source>
        <dbReference type="ARBA" id="ARBA00022722"/>
    </source>
</evidence>
<feature type="coiled-coil region" evidence="17">
    <location>
        <begin position="14"/>
        <end position="65"/>
    </location>
</feature>
<protein>
    <recommendedName>
        <fullName evidence="24">Retrovirus-related Pol polyprotein from transposon TNT 1-94</fullName>
    </recommendedName>
</protein>
<dbReference type="GO" id="GO:0015074">
    <property type="term" value="P:DNA integration"/>
    <property type="evidence" value="ECO:0007669"/>
    <property type="project" value="UniProtKB-KW"/>
</dbReference>
<feature type="domain" description="GAG-pre-integrase" evidence="20">
    <location>
        <begin position="420"/>
        <end position="466"/>
    </location>
</feature>
<dbReference type="AlphaFoldDB" id="A0A699J5M8"/>
<dbReference type="InterPro" id="IPR012337">
    <property type="entry name" value="RNaseH-like_sf"/>
</dbReference>
<keyword evidence="12" id="KW-0695">RNA-directed DNA polymerase</keyword>
<dbReference type="GO" id="GO:0003887">
    <property type="term" value="F:DNA-directed DNA polymerase activity"/>
    <property type="evidence" value="ECO:0007669"/>
    <property type="project" value="UniProtKB-KW"/>
</dbReference>
<dbReference type="PANTHER" id="PTHR42648:SF11">
    <property type="entry name" value="TRANSPOSON TY4-P GAG-POL POLYPROTEIN"/>
    <property type="match status" value="1"/>
</dbReference>
<evidence type="ECO:0000259" key="20">
    <source>
        <dbReference type="Pfam" id="PF13976"/>
    </source>
</evidence>
<keyword evidence="9" id="KW-0067">ATP-binding</keyword>
<name>A0A699J5M8_TANCI</name>
<organism evidence="23">
    <name type="scientific">Tanacetum cinerariifolium</name>
    <name type="common">Dalmatian daisy</name>
    <name type="synonym">Chrysanthemum cinerariifolium</name>
    <dbReference type="NCBI Taxonomy" id="118510"/>
    <lineage>
        <taxon>Eukaryota</taxon>
        <taxon>Viridiplantae</taxon>
        <taxon>Streptophyta</taxon>
        <taxon>Embryophyta</taxon>
        <taxon>Tracheophyta</taxon>
        <taxon>Spermatophyta</taxon>
        <taxon>Magnoliopsida</taxon>
        <taxon>eudicotyledons</taxon>
        <taxon>Gunneridae</taxon>
        <taxon>Pentapetalae</taxon>
        <taxon>asterids</taxon>
        <taxon>campanulids</taxon>
        <taxon>Asterales</taxon>
        <taxon>Asteraceae</taxon>
        <taxon>Asteroideae</taxon>
        <taxon>Anthemideae</taxon>
        <taxon>Anthemidinae</taxon>
        <taxon>Tanacetum</taxon>
    </lineage>
</organism>
<evidence type="ECO:0000313" key="23">
    <source>
        <dbReference type="EMBL" id="GFA13980.1"/>
    </source>
</evidence>
<dbReference type="InterPro" id="IPR013103">
    <property type="entry name" value="RVT_2"/>
</dbReference>
<accession>A0A699J5M8</accession>
<keyword evidence="2" id="KW-1188">Viral release from host cell</keyword>
<keyword evidence="10" id="KW-0460">Magnesium</keyword>
<dbReference type="InterPro" id="IPR039537">
    <property type="entry name" value="Retrotran_Ty1/copia-like"/>
</dbReference>
<feature type="domain" description="Reverse transcriptase Ty1/copia-type" evidence="19">
    <location>
        <begin position="808"/>
        <end position="897"/>
    </location>
</feature>
<evidence type="ECO:0000256" key="14">
    <source>
        <dbReference type="ARBA" id="ARBA00023113"/>
    </source>
</evidence>
<evidence type="ECO:0000256" key="15">
    <source>
        <dbReference type="ARBA" id="ARBA00023172"/>
    </source>
</evidence>
<keyword evidence="4" id="KW-0540">Nuclease</keyword>
<keyword evidence="13" id="KW-0808">Transferase</keyword>
<comment type="caution">
    <text evidence="23">The sequence shown here is derived from an EMBL/GenBank/DDBJ whole genome shotgun (WGS) entry which is preliminary data.</text>
</comment>
<gene>
    <name evidence="23" type="ORF">Tci_585952</name>
</gene>
<keyword evidence="11" id="KW-0229">DNA integration</keyword>
<dbReference type="GO" id="GO:0004519">
    <property type="term" value="F:endonuclease activity"/>
    <property type="evidence" value="ECO:0007669"/>
    <property type="project" value="UniProtKB-KW"/>
</dbReference>
<keyword evidence="13" id="KW-0239">DNA-directed DNA polymerase</keyword>
<dbReference type="InterPro" id="IPR036397">
    <property type="entry name" value="RNaseH_sf"/>
</dbReference>
<keyword evidence="17" id="KW-0175">Coiled coil</keyword>
<dbReference type="InterPro" id="IPR054722">
    <property type="entry name" value="PolX-like_BBD"/>
</dbReference>
<keyword evidence="8" id="KW-0378">Hydrolase</keyword>
<feature type="compositionally biased region" description="Polar residues" evidence="18">
    <location>
        <begin position="167"/>
        <end position="190"/>
    </location>
</feature>
<dbReference type="GO" id="GO:0008233">
    <property type="term" value="F:peptidase activity"/>
    <property type="evidence" value="ECO:0007669"/>
    <property type="project" value="UniProtKB-KW"/>
</dbReference>